<keyword evidence="2" id="KW-1185">Reference proteome</keyword>
<evidence type="ECO:0000313" key="1">
    <source>
        <dbReference type="EMBL" id="KAG8544235.1"/>
    </source>
</evidence>
<reference evidence="1" key="1">
    <citation type="thesis" date="2020" institute="ProQuest LLC" country="789 East Eisenhower Parkway, Ann Arbor, MI, USA">
        <title>Comparative Genomics and Chromosome Evolution.</title>
        <authorList>
            <person name="Mudd A.B."/>
        </authorList>
    </citation>
    <scope>NUCLEOTIDE SEQUENCE</scope>
    <source>
        <strain evidence="1">237g6f4</strain>
        <tissue evidence="1">Blood</tissue>
    </source>
</reference>
<dbReference type="Proteomes" id="UP000824782">
    <property type="component" value="Unassembled WGS sequence"/>
</dbReference>
<name>A0AAV6ZA82_ENGPU</name>
<dbReference type="EMBL" id="WNYA01002478">
    <property type="protein sequence ID" value="KAG8544235.1"/>
    <property type="molecule type" value="Genomic_DNA"/>
</dbReference>
<protein>
    <submittedName>
        <fullName evidence="1">Uncharacterized protein</fullName>
    </submittedName>
</protein>
<sequence length="94" mass="10732">MSPVREARPCVCARVTPGAGVSVCQLRMPGGDVYGTPGLAMFRDILRMSQYRVWEMRQIPLYRVFARAHKKCRMCPADRHWVLGLMDAVVICEY</sequence>
<comment type="caution">
    <text evidence="1">The sequence shown here is derived from an EMBL/GenBank/DDBJ whole genome shotgun (WGS) entry which is preliminary data.</text>
</comment>
<proteinExistence type="predicted"/>
<dbReference type="AlphaFoldDB" id="A0AAV6ZA82"/>
<evidence type="ECO:0000313" key="2">
    <source>
        <dbReference type="Proteomes" id="UP000824782"/>
    </source>
</evidence>
<organism evidence="1 2">
    <name type="scientific">Engystomops pustulosus</name>
    <name type="common">Tungara frog</name>
    <name type="synonym">Physalaemus pustulosus</name>
    <dbReference type="NCBI Taxonomy" id="76066"/>
    <lineage>
        <taxon>Eukaryota</taxon>
        <taxon>Metazoa</taxon>
        <taxon>Chordata</taxon>
        <taxon>Craniata</taxon>
        <taxon>Vertebrata</taxon>
        <taxon>Euteleostomi</taxon>
        <taxon>Amphibia</taxon>
        <taxon>Batrachia</taxon>
        <taxon>Anura</taxon>
        <taxon>Neobatrachia</taxon>
        <taxon>Hyloidea</taxon>
        <taxon>Leptodactylidae</taxon>
        <taxon>Leiuperinae</taxon>
        <taxon>Engystomops</taxon>
    </lineage>
</organism>
<gene>
    <name evidence="1" type="ORF">GDO81_022875</name>
</gene>
<accession>A0AAV6ZA82</accession>